<dbReference type="Proteomes" id="UP001500227">
    <property type="component" value="Unassembled WGS sequence"/>
</dbReference>
<feature type="transmembrane region" description="Helical" evidence="10">
    <location>
        <begin position="678"/>
        <end position="699"/>
    </location>
</feature>
<evidence type="ECO:0000256" key="5">
    <source>
        <dbReference type="ARBA" id="ARBA00022967"/>
    </source>
</evidence>
<dbReference type="InterPro" id="IPR001757">
    <property type="entry name" value="P_typ_ATPase"/>
</dbReference>
<comment type="similarity">
    <text evidence="2 10">Belongs to the cation transport ATPase (P-type) (TC 3.A.3) family. Type IB subfamily.</text>
</comment>
<evidence type="ECO:0000256" key="2">
    <source>
        <dbReference type="ARBA" id="ARBA00006024"/>
    </source>
</evidence>
<dbReference type="InterPro" id="IPR036163">
    <property type="entry name" value="HMA_dom_sf"/>
</dbReference>
<gene>
    <name evidence="12" type="ORF">GCM10023337_17910</name>
</gene>
<dbReference type="SUPFAM" id="SSF81653">
    <property type="entry name" value="Calcium ATPase, transduction domain A"/>
    <property type="match status" value="1"/>
</dbReference>
<evidence type="ECO:0000256" key="7">
    <source>
        <dbReference type="ARBA" id="ARBA00023136"/>
    </source>
</evidence>
<evidence type="ECO:0000313" key="12">
    <source>
        <dbReference type="EMBL" id="GAA5091743.1"/>
    </source>
</evidence>
<dbReference type="Gene3D" id="3.40.1110.10">
    <property type="entry name" value="Calcium-transporting ATPase, cytoplasmic domain N"/>
    <property type="match status" value="1"/>
</dbReference>
<dbReference type="NCBIfam" id="TIGR01494">
    <property type="entry name" value="ATPase_P-type"/>
    <property type="match status" value="1"/>
</dbReference>
<comment type="subcellular location">
    <subcellularLocation>
        <location evidence="10">Cell membrane</location>
    </subcellularLocation>
    <subcellularLocation>
        <location evidence="1">Membrane</location>
    </subcellularLocation>
</comment>
<dbReference type="InterPro" id="IPR023214">
    <property type="entry name" value="HAD_sf"/>
</dbReference>
<name>A0ABP9M741_9BURK</name>
<dbReference type="PANTHER" id="PTHR48085">
    <property type="entry name" value="CADMIUM/ZINC-TRANSPORTING ATPASE HMA2-RELATED"/>
    <property type="match status" value="1"/>
</dbReference>
<dbReference type="InterPro" id="IPR023298">
    <property type="entry name" value="ATPase_P-typ_TM_dom_sf"/>
</dbReference>
<feature type="transmembrane region" description="Helical" evidence="10">
    <location>
        <begin position="349"/>
        <end position="373"/>
    </location>
</feature>
<dbReference type="SUPFAM" id="SSF55008">
    <property type="entry name" value="HMA, heavy metal-associated domain"/>
    <property type="match status" value="1"/>
</dbReference>
<dbReference type="SFLD" id="SFLDF00027">
    <property type="entry name" value="p-type_atpase"/>
    <property type="match status" value="1"/>
</dbReference>
<dbReference type="Pfam" id="PF00122">
    <property type="entry name" value="E1-E2_ATPase"/>
    <property type="match status" value="1"/>
</dbReference>
<organism evidence="12 13">
    <name type="scientific">Paenalcaligenes hermetiae</name>
    <dbReference type="NCBI Taxonomy" id="1157987"/>
    <lineage>
        <taxon>Bacteria</taxon>
        <taxon>Pseudomonadati</taxon>
        <taxon>Pseudomonadota</taxon>
        <taxon>Betaproteobacteria</taxon>
        <taxon>Burkholderiales</taxon>
        <taxon>Alcaligenaceae</taxon>
        <taxon>Paenalcaligenes</taxon>
    </lineage>
</organism>
<evidence type="ECO:0000256" key="4">
    <source>
        <dbReference type="ARBA" id="ARBA00022723"/>
    </source>
</evidence>
<protein>
    <recommendedName>
        <fullName evidence="8">P-type Zn(2+) transporter</fullName>
        <ecNumber evidence="8">7.2.2.12</ecNumber>
    </recommendedName>
</protein>
<feature type="transmembrane region" description="Helical" evidence="10">
    <location>
        <begin position="114"/>
        <end position="132"/>
    </location>
</feature>
<keyword evidence="10" id="KW-0547">Nucleotide-binding</keyword>
<evidence type="ECO:0000256" key="6">
    <source>
        <dbReference type="ARBA" id="ARBA00022989"/>
    </source>
</evidence>
<accession>A0ABP9M741</accession>
<feature type="transmembrane region" description="Helical" evidence="10">
    <location>
        <begin position="651"/>
        <end position="672"/>
    </location>
</feature>
<dbReference type="EC" id="7.2.2.12" evidence="8"/>
<keyword evidence="10" id="KW-1003">Cell membrane</keyword>
<keyword evidence="5" id="KW-1278">Translocase</keyword>
<dbReference type="EMBL" id="BAABKD010000011">
    <property type="protein sequence ID" value="GAA5091743.1"/>
    <property type="molecule type" value="Genomic_DNA"/>
</dbReference>
<dbReference type="InterPro" id="IPR051014">
    <property type="entry name" value="Cation_Transport_ATPase_IB"/>
</dbReference>
<feature type="transmembrane region" description="Helical" evidence="10">
    <location>
        <begin position="317"/>
        <end position="337"/>
    </location>
</feature>
<proteinExistence type="inferred from homology"/>
<dbReference type="PROSITE" id="PS00154">
    <property type="entry name" value="ATPASE_E1_E2"/>
    <property type="match status" value="1"/>
</dbReference>
<dbReference type="Gene3D" id="3.40.50.1000">
    <property type="entry name" value="HAD superfamily/HAD-like"/>
    <property type="match status" value="1"/>
</dbReference>
<feature type="domain" description="P-type ATPase A" evidence="11">
    <location>
        <begin position="197"/>
        <end position="297"/>
    </location>
</feature>
<sequence>MQAGQELTRLRIEQMDCPVEEQLIRKKLEGDAQVIALQFHLMQRQLDVLHTAGYGSQVVSAIQRLGMDPVLIQAGDQPKTLKPSHGKKTLVMVISAVFLALLAELGAWLVWPSWMVIVLSVIAIALTGGTVYKKGLIALTNRNLNINALMSIAVTGAVLLGEWPEAAMVMSLFALAEYIEARSLDRARRAVDGLLALAPDEVEVFDEQGHWHLQPAQTVTAGSLVKVKPGARIGLDGVVQAGSSTVNQAPITGESLPVLKQSGDRLYAGSINGMGELQYRTQGTYDESLLARIAISVQQAQQSKAPVQRFVDRFSQVYTPIVTFGALALALLGPWLFGGTWLDWVYKALVLLVIACPCALVISTPVAVVSALATAAKAGLLVKGGLHLERARRLDYLAVDKTGTITAGMPVLQDQWVAPAYPLETVEQMAYALASRSDHPASQALARSLEGAVSALPVKDFQAVAGAGVMATQNGVSWQLGRLSWLSHAPLSADLISWQKTWQQAGASFVYLAKAQQVVAAFAIADQIKSGVQAVMADLSRLGVKVEVLSGDNSAAVQHVANQAGIPLAQGDLLPEDKLRIITERTQTEGFSAMVGDGINDAPALAKADLSFAMGALGSDMAIETADIAIMNDDLANIPYTIRLSQRLHRVLVQNISAAIGIKLVFLALAIAGVATMWMAVFADVGASLLVVLNSLRLLKSTPSA</sequence>
<dbReference type="InterPro" id="IPR023299">
    <property type="entry name" value="ATPase_P-typ_cyto_dom_N"/>
</dbReference>
<keyword evidence="7 10" id="KW-0472">Membrane</keyword>
<evidence type="ECO:0000259" key="11">
    <source>
        <dbReference type="Pfam" id="PF00122"/>
    </source>
</evidence>
<keyword evidence="4 10" id="KW-0479">Metal-binding</keyword>
<dbReference type="PRINTS" id="PR00119">
    <property type="entry name" value="CATATPASE"/>
</dbReference>
<keyword evidence="3 10" id="KW-0812">Transmembrane</keyword>
<dbReference type="SFLD" id="SFLDS00003">
    <property type="entry name" value="Haloacid_Dehalogenase"/>
    <property type="match status" value="1"/>
</dbReference>
<keyword evidence="13" id="KW-1185">Reference proteome</keyword>
<dbReference type="InterPro" id="IPR027256">
    <property type="entry name" value="P-typ_ATPase_IB"/>
</dbReference>
<dbReference type="NCBIfam" id="TIGR01525">
    <property type="entry name" value="ATPase-IB_hvy"/>
    <property type="match status" value="1"/>
</dbReference>
<keyword evidence="10" id="KW-0067">ATP-binding</keyword>
<dbReference type="InterPro" id="IPR059000">
    <property type="entry name" value="ATPase_P-type_domA"/>
</dbReference>
<evidence type="ECO:0000256" key="10">
    <source>
        <dbReference type="RuleBase" id="RU362081"/>
    </source>
</evidence>
<dbReference type="InterPro" id="IPR008250">
    <property type="entry name" value="ATPase_P-typ_transduc_dom_A_sf"/>
</dbReference>
<dbReference type="Pfam" id="PF00702">
    <property type="entry name" value="Hydrolase"/>
    <property type="match status" value="1"/>
</dbReference>
<dbReference type="InterPro" id="IPR044492">
    <property type="entry name" value="P_typ_ATPase_HD_dom"/>
</dbReference>
<evidence type="ECO:0000256" key="8">
    <source>
        <dbReference type="ARBA" id="ARBA00039097"/>
    </source>
</evidence>
<comment type="catalytic activity">
    <reaction evidence="9">
        <text>Zn(2+)(in) + ATP + H2O = Zn(2+)(out) + ADP + phosphate + H(+)</text>
        <dbReference type="Rhea" id="RHEA:20621"/>
        <dbReference type="ChEBI" id="CHEBI:15377"/>
        <dbReference type="ChEBI" id="CHEBI:15378"/>
        <dbReference type="ChEBI" id="CHEBI:29105"/>
        <dbReference type="ChEBI" id="CHEBI:30616"/>
        <dbReference type="ChEBI" id="CHEBI:43474"/>
        <dbReference type="ChEBI" id="CHEBI:456216"/>
        <dbReference type="EC" id="7.2.2.12"/>
    </reaction>
</comment>
<keyword evidence="6 10" id="KW-1133">Transmembrane helix</keyword>
<dbReference type="SFLD" id="SFLDG00002">
    <property type="entry name" value="C1.7:_P-type_atpase_like"/>
    <property type="match status" value="1"/>
</dbReference>
<evidence type="ECO:0000256" key="9">
    <source>
        <dbReference type="ARBA" id="ARBA00047308"/>
    </source>
</evidence>
<evidence type="ECO:0000256" key="1">
    <source>
        <dbReference type="ARBA" id="ARBA00004370"/>
    </source>
</evidence>
<dbReference type="Gene3D" id="2.70.150.10">
    <property type="entry name" value="Calcium-transporting ATPase, cytoplasmic transduction domain A"/>
    <property type="match status" value="1"/>
</dbReference>
<dbReference type="SUPFAM" id="SSF81665">
    <property type="entry name" value="Calcium ATPase, transmembrane domain M"/>
    <property type="match status" value="1"/>
</dbReference>
<comment type="caution">
    <text evidence="12">The sequence shown here is derived from an EMBL/GenBank/DDBJ whole genome shotgun (WGS) entry which is preliminary data.</text>
</comment>
<feature type="transmembrane region" description="Helical" evidence="10">
    <location>
        <begin position="89"/>
        <end position="108"/>
    </location>
</feature>
<dbReference type="InterPro" id="IPR018303">
    <property type="entry name" value="ATPase_P-typ_P_site"/>
</dbReference>
<dbReference type="PANTHER" id="PTHR48085:SF5">
    <property type="entry name" value="CADMIUM_ZINC-TRANSPORTING ATPASE HMA4-RELATED"/>
    <property type="match status" value="1"/>
</dbReference>
<reference evidence="13" key="1">
    <citation type="journal article" date="2019" name="Int. J. Syst. Evol. Microbiol.">
        <title>The Global Catalogue of Microorganisms (GCM) 10K type strain sequencing project: providing services to taxonomists for standard genome sequencing and annotation.</title>
        <authorList>
            <consortium name="The Broad Institute Genomics Platform"/>
            <consortium name="The Broad Institute Genome Sequencing Center for Infectious Disease"/>
            <person name="Wu L."/>
            <person name="Ma J."/>
        </authorList>
    </citation>
    <scope>NUCLEOTIDE SEQUENCE [LARGE SCALE GENOMIC DNA]</scope>
    <source>
        <strain evidence="13">JCM 18423</strain>
    </source>
</reference>
<dbReference type="SUPFAM" id="SSF56784">
    <property type="entry name" value="HAD-like"/>
    <property type="match status" value="1"/>
</dbReference>
<evidence type="ECO:0000256" key="3">
    <source>
        <dbReference type="ARBA" id="ARBA00022692"/>
    </source>
</evidence>
<evidence type="ECO:0000313" key="13">
    <source>
        <dbReference type="Proteomes" id="UP001500227"/>
    </source>
</evidence>
<dbReference type="InterPro" id="IPR036412">
    <property type="entry name" value="HAD-like_sf"/>
</dbReference>